<name>B0TF51_HELMI</name>
<feature type="transmembrane region" description="Helical" evidence="1">
    <location>
        <begin position="85"/>
        <end position="102"/>
    </location>
</feature>
<reference evidence="2 3" key="1">
    <citation type="journal article" date="2008" name="J. Bacteriol.">
        <title>The genome of Heliobacterium modesticaldum, a phototrophic representative of the Firmicutes containing the simplest photosynthetic apparatus.</title>
        <authorList>
            <person name="Sattley W.M."/>
            <person name="Madigan M.T."/>
            <person name="Swingley W.D."/>
            <person name="Cheung P.C."/>
            <person name="Clocksin K.M."/>
            <person name="Conrad A.L."/>
            <person name="Dejesa L.C."/>
            <person name="Honchak B.M."/>
            <person name="Jung D.O."/>
            <person name="Karbach L.E."/>
            <person name="Kurdoglu A."/>
            <person name="Lahiri S."/>
            <person name="Mastrian S.D."/>
            <person name="Page L.E."/>
            <person name="Taylor H.L."/>
            <person name="Wang Z.T."/>
            <person name="Raymond J."/>
            <person name="Chen M."/>
            <person name="Blankenship R.E."/>
            <person name="Touchman J.W."/>
        </authorList>
    </citation>
    <scope>NUCLEOTIDE SEQUENCE [LARGE SCALE GENOMIC DNA]</scope>
    <source>
        <strain evidence="3">ATCC 51547 / Ice1</strain>
    </source>
</reference>
<accession>B0TF51</accession>
<keyword evidence="1" id="KW-0472">Membrane</keyword>
<gene>
    <name evidence="2" type="ORF">HM1_0417</name>
</gene>
<keyword evidence="1" id="KW-0812">Transmembrane</keyword>
<keyword evidence="1" id="KW-1133">Transmembrane helix</keyword>
<dbReference type="eggNOG" id="ENOG5032ZDQ">
    <property type="taxonomic scope" value="Bacteria"/>
</dbReference>
<dbReference type="EMBL" id="CP000930">
    <property type="protein sequence ID" value="ABZ83034.1"/>
    <property type="molecule type" value="Genomic_DNA"/>
</dbReference>
<protein>
    <recommendedName>
        <fullName evidence="4">DUF1269 domain-containing protein</fullName>
    </recommendedName>
</protein>
<organism evidence="2 3">
    <name type="scientific">Heliobacterium modesticaldum (strain ATCC 51547 / Ice1)</name>
    <dbReference type="NCBI Taxonomy" id="498761"/>
    <lineage>
        <taxon>Bacteria</taxon>
        <taxon>Bacillati</taxon>
        <taxon>Bacillota</taxon>
        <taxon>Clostridia</taxon>
        <taxon>Eubacteriales</taxon>
        <taxon>Heliobacteriaceae</taxon>
        <taxon>Heliomicrobium</taxon>
    </lineage>
</organism>
<evidence type="ECO:0008006" key="4">
    <source>
        <dbReference type="Google" id="ProtNLM"/>
    </source>
</evidence>
<keyword evidence="3" id="KW-1185">Reference proteome</keyword>
<evidence type="ECO:0000313" key="2">
    <source>
        <dbReference type="EMBL" id="ABZ83034.1"/>
    </source>
</evidence>
<evidence type="ECO:0000313" key="3">
    <source>
        <dbReference type="Proteomes" id="UP000008550"/>
    </source>
</evidence>
<evidence type="ECO:0000256" key="1">
    <source>
        <dbReference type="SAM" id="Phobius"/>
    </source>
</evidence>
<sequence>MRLIYGLFKTTLKTELGIYALLEKGFHREKVRVVPLDATVSATSQVIDSMYKSDGLSLFDGMALSASIGMLFGVIFGSVLYVGPIALGIIGFFLGAGIGYWVDQKMSKDLHHNVPGPSGEIIVSVECDTEEEQETAEAIFREYQAVALGVFPPSTTRIG</sequence>
<dbReference type="KEGG" id="hmo:HM1_0417"/>
<proteinExistence type="predicted"/>
<dbReference type="AlphaFoldDB" id="B0TF51"/>
<dbReference type="HOGENOM" id="CLU_140276_0_0_9"/>
<dbReference type="STRING" id="498761.HM1_0417"/>
<feature type="transmembrane region" description="Helical" evidence="1">
    <location>
        <begin position="58"/>
        <end position="79"/>
    </location>
</feature>
<dbReference type="Proteomes" id="UP000008550">
    <property type="component" value="Chromosome"/>
</dbReference>